<comment type="caution">
    <text evidence="2">The sequence shown here is derived from an EMBL/GenBank/DDBJ whole genome shotgun (WGS) entry which is preliminary data.</text>
</comment>
<dbReference type="SUPFAM" id="SSF56672">
    <property type="entry name" value="DNA/RNA polymerases"/>
    <property type="match status" value="1"/>
</dbReference>
<gene>
    <name evidence="2" type="ORF">T459_07651</name>
</gene>
<evidence type="ECO:0000313" key="3">
    <source>
        <dbReference type="Proteomes" id="UP000222542"/>
    </source>
</evidence>
<dbReference type="EMBL" id="AYRZ02000003">
    <property type="protein sequence ID" value="PHT85545.1"/>
    <property type="molecule type" value="Genomic_DNA"/>
</dbReference>
<dbReference type="Gramene" id="PHT85545">
    <property type="protein sequence ID" value="PHT85545"/>
    <property type="gene ID" value="T459_07651"/>
</dbReference>
<dbReference type="PANTHER" id="PTHR33064">
    <property type="entry name" value="POL PROTEIN"/>
    <property type="match status" value="1"/>
</dbReference>
<sequence>MTWQYHITHLCCVFELLHQHSLVVKRSKCHFGQPSIAYLGHIISSIGLQVDLEKIRAIESWPCPILLKEVRGFLGLTGYYRRFVKGYTQLASPLTDLLKKDSFVWSDTSSAAFITLKQALSSVPVLALSNFAKMFSVETDASGTGISAVLCQEGHPITFFSQKLSARMQVASTYTKEIFAITQVIQKWRQYLLG</sequence>
<feature type="domain" description="Reverse transcriptase/retrotransposon-derived protein RNase H-like" evidence="1">
    <location>
        <begin position="105"/>
        <end position="194"/>
    </location>
</feature>
<dbReference type="InterPro" id="IPR051320">
    <property type="entry name" value="Viral_Replic_Matur_Polypro"/>
</dbReference>
<evidence type="ECO:0000313" key="2">
    <source>
        <dbReference type="EMBL" id="PHT85545.1"/>
    </source>
</evidence>
<dbReference type="AlphaFoldDB" id="A0A2G2ZU97"/>
<organism evidence="2 3">
    <name type="scientific">Capsicum annuum</name>
    <name type="common">Capsicum pepper</name>
    <dbReference type="NCBI Taxonomy" id="4072"/>
    <lineage>
        <taxon>Eukaryota</taxon>
        <taxon>Viridiplantae</taxon>
        <taxon>Streptophyta</taxon>
        <taxon>Embryophyta</taxon>
        <taxon>Tracheophyta</taxon>
        <taxon>Spermatophyta</taxon>
        <taxon>Magnoliopsida</taxon>
        <taxon>eudicotyledons</taxon>
        <taxon>Gunneridae</taxon>
        <taxon>Pentapetalae</taxon>
        <taxon>asterids</taxon>
        <taxon>lamiids</taxon>
        <taxon>Solanales</taxon>
        <taxon>Solanaceae</taxon>
        <taxon>Solanoideae</taxon>
        <taxon>Capsiceae</taxon>
        <taxon>Capsicum</taxon>
    </lineage>
</organism>
<dbReference type="InterPro" id="IPR041577">
    <property type="entry name" value="RT_RNaseH_2"/>
</dbReference>
<dbReference type="STRING" id="4072.A0A2G2ZU97"/>
<dbReference type="Proteomes" id="UP000222542">
    <property type="component" value="Unassembled WGS sequence"/>
</dbReference>
<dbReference type="OMA" id="ITHLCCV"/>
<evidence type="ECO:0000259" key="1">
    <source>
        <dbReference type="Pfam" id="PF17919"/>
    </source>
</evidence>
<reference evidence="2 3" key="1">
    <citation type="journal article" date="2014" name="Nat. Genet.">
        <title>Genome sequence of the hot pepper provides insights into the evolution of pungency in Capsicum species.</title>
        <authorList>
            <person name="Kim S."/>
            <person name="Park M."/>
            <person name="Yeom S.I."/>
            <person name="Kim Y.M."/>
            <person name="Lee J.M."/>
            <person name="Lee H.A."/>
            <person name="Seo E."/>
            <person name="Choi J."/>
            <person name="Cheong K."/>
            <person name="Kim K.T."/>
            <person name="Jung K."/>
            <person name="Lee G.W."/>
            <person name="Oh S.K."/>
            <person name="Bae C."/>
            <person name="Kim S.B."/>
            <person name="Lee H.Y."/>
            <person name="Kim S.Y."/>
            <person name="Kim M.S."/>
            <person name="Kang B.C."/>
            <person name="Jo Y.D."/>
            <person name="Yang H.B."/>
            <person name="Jeong H.J."/>
            <person name="Kang W.H."/>
            <person name="Kwon J.K."/>
            <person name="Shin C."/>
            <person name="Lim J.Y."/>
            <person name="Park J.H."/>
            <person name="Huh J.H."/>
            <person name="Kim J.S."/>
            <person name="Kim B.D."/>
            <person name="Cohen O."/>
            <person name="Paran I."/>
            <person name="Suh M.C."/>
            <person name="Lee S.B."/>
            <person name="Kim Y.K."/>
            <person name="Shin Y."/>
            <person name="Noh S.J."/>
            <person name="Park J."/>
            <person name="Seo Y.S."/>
            <person name="Kwon S.Y."/>
            <person name="Kim H.A."/>
            <person name="Park J.M."/>
            <person name="Kim H.J."/>
            <person name="Choi S.B."/>
            <person name="Bosland P.W."/>
            <person name="Reeves G."/>
            <person name="Jo S.H."/>
            <person name="Lee B.W."/>
            <person name="Cho H.T."/>
            <person name="Choi H.S."/>
            <person name="Lee M.S."/>
            <person name="Yu Y."/>
            <person name="Do Choi Y."/>
            <person name="Park B.S."/>
            <person name="van Deynze A."/>
            <person name="Ashrafi H."/>
            <person name="Hill T."/>
            <person name="Kim W.T."/>
            <person name="Pai H.S."/>
            <person name="Ahn H.K."/>
            <person name="Yeam I."/>
            <person name="Giovannoni J.J."/>
            <person name="Rose J.K."/>
            <person name="Sorensen I."/>
            <person name="Lee S.J."/>
            <person name="Kim R.W."/>
            <person name="Choi I.Y."/>
            <person name="Choi B.S."/>
            <person name="Lim J.S."/>
            <person name="Lee Y.H."/>
            <person name="Choi D."/>
        </authorList>
    </citation>
    <scope>NUCLEOTIDE SEQUENCE [LARGE SCALE GENOMIC DNA]</scope>
    <source>
        <strain evidence="3">cv. CM334</strain>
    </source>
</reference>
<reference evidence="2 3" key="2">
    <citation type="journal article" date="2017" name="Genome Biol.">
        <title>New reference genome sequences of hot pepper reveal the massive evolution of plant disease-resistance genes by retroduplication.</title>
        <authorList>
            <person name="Kim S."/>
            <person name="Park J."/>
            <person name="Yeom S.I."/>
            <person name="Kim Y.M."/>
            <person name="Seo E."/>
            <person name="Kim K.T."/>
            <person name="Kim M.S."/>
            <person name="Lee J.M."/>
            <person name="Cheong K."/>
            <person name="Shin H.S."/>
            <person name="Kim S.B."/>
            <person name="Han K."/>
            <person name="Lee J."/>
            <person name="Park M."/>
            <person name="Lee H.A."/>
            <person name="Lee H.Y."/>
            <person name="Lee Y."/>
            <person name="Oh S."/>
            <person name="Lee J.H."/>
            <person name="Choi E."/>
            <person name="Choi E."/>
            <person name="Lee S.E."/>
            <person name="Jeon J."/>
            <person name="Kim H."/>
            <person name="Choi G."/>
            <person name="Song H."/>
            <person name="Lee J."/>
            <person name="Lee S.C."/>
            <person name="Kwon J.K."/>
            <person name="Lee H.Y."/>
            <person name="Koo N."/>
            <person name="Hong Y."/>
            <person name="Kim R.W."/>
            <person name="Kang W.H."/>
            <person name="Huh J.H."/>
            <person name="Kang B.C."/>
            <person name="Yang T.J."/>
            <person name="Lee Y.H."/>
            <person name="Bennetzen J.L."/>
            <person name="Choi D."/>
        </authorList>
    </citation>
    <scope>NUCLEOTIDE SEQUENCE [LARGE SCALE GENOMIC DNA]</scope>
    <source>
        <strain evidence="3">cv. CM334</strain>
    </source>
</reference>
<proteinExistence type="predicted"/>
<dbReference type="InterPro" id="IPR043128">
    <property type="entry name" value="Rev_trsase/Diguanyl_cyclase"/>
</dbReference>
<dbReference type="Pfam" id="PF17919">
    <property type="entry name" value="RT_RNaseH_2"/>
    <property type="match status" value="1"/>
</dbReference>
<dbReference type="Gene3D" id="3.30.70.270">
    <property type="match status" value="2"/>
</dbReference>
<protein>
    <recommendedName>
        <fullName evidence="1">Reverse transcriptase/retrotransposon-derived protein RNase H-like domain-containing protein</fullName>
    </recommendedName>
</protein>
<dbReference type="FunFam" id="3.30.70.270:FF:000020">
    <property type="entry name" value="Transposon Tf2-6 polyprotein-like Protein"/>
    <property type="match status" value="1"/>
</dbReference>
<name>A0A2G2ZU97_CAPAN</name>
<accession>A0A2G2ZU97</accession>
<dbReference type="PANTHER" id="PTHR33064:SF37">
    <property type="entry name" value="RIBONUCLEASE H"/>
    <property type="match status" value="1"/>
</dbReference>
<dbReference type="InterPro" id="IPR043502">
    <property type="entry name" value="DNA/RNA_pol_sf"/>
</dbReference>
<keyword evidence="3" id="KW-1185">Reference proteome</keyword>